<evidence type="ECO:0000313" key="3">
    <source>
        <dbReference type="Proteomes" id="UP000054662"/>
    </source>
</evidence>
<comment type="caution">
    <text evidence="2">The sequence shown here is derived from an EMBL/GenBank/DDBJ whole genome shotgun (WGS) entry which is preliminary data.</text>
</comment>
<dbReference type="OrthoDB" id="5652914at2"/>
<dbReference type="PATRIC" id="fig|45076.6.peg.2273"/>
<dbReference type="AlphaFoldDB" id="A0A0W1A657"/>
<organism evidence="2 3">
    <name type="scientific">Legionella worsleiensis</name>
    <dbReference type="NCBI Taxonomy" id="45076"/>
    <lineage>
        <taxon>Bacteria</taxon>
        <taxon>Pseudomonadati</taxon>
        <taxon>Pseudomonadota</taxon>
        <taxon>Gammaproteobacteria</taxon>
        <taxon>Legionellales</taxon>
        <taxon>Legionellaceae</taxon>
        <taxon>Legionella</taxon>
    </lineage>
</organism>
<dbReference type="EMBL" id="LNZC01000027">
    <property type="protein sequence ID" value="KTD76850.1"/>
    <property type="molecule type" value="Genomic_DNA"/>
</dbReference>
<sequence>MPLPSTFQLKQIETDFRTKFIAAIEKDIESGKHASETNYYAFRFGLALLQRQAHNNDSLSLEQTIRGLLNWVVITDNDKYGYISPSRVTQYSFDRYNALHTRWTADIDRLEYLNECKGRLDDPQNNLPVYRKILQNTAQGPLIIVPNCAKHTLAVYFEYAKKLDHRITIPAIPTNHFNLKQCEDGFNLQFFEQEVRKGYLVNAKQKSKEQLLSDLKQIINNAKNDYVDHSNAITFSLFHRHGNTGRTRAEQFARDFESINDLHEAQNKLFQYLQNDRMGNTHPHSFRTMLLAQLTGLDKTTYQTTSKAYTDVLNEFIWNAPRNNLMDFFQQTPWTTV</sequence>
<gene>
    <name evidence="2" type="ORF">Lwor_2075</name>
</gene>
<keyword evidence="3" id="KW-1185">Reference proteome</keyword>
<dbReference type="RefSeq" id="WP_058493839.1">
    <property type="nucleotide sequence ID" value="NZ_CBCRUR010000031.1"/>
</dbReference>
<evidence type="ECO:0000256" key="1">
    <source>
        <dbReference type="SAM" id="Coils"/>
    </source>
</evidence>
<keyword evidence="1" id="KW-0175">Coiled coil</keyword>
<proteinExistence type="predicted"/>
<name>A0A0W1A657_9GAMM</name>
<accession>A0A0W1A657</accession>
<feature type="coiled-coil region" evidence="1">
    <location>
        <begin position="205"/>
        <end position="232"/>
    </location>
</feature>
<dbReference type="Proteomes" id="UP000054662">
    <property type="component" value="Unassembled WGS sequence"/>
</dbReference>
<protein>
    <submittedName>
        <fullName evidence="2">Uncharacterized protein</fullName>
    </submittedName>
</protein>
<evidence type="ECO:0000313" key="2">
    <source>
        <dbReference type="EMBL" id="KTD76850.1"/>
    </source>
</evidence>
<reference evidence="2 3" key="1">
    <citation type="submission" date="2015-11" db="EMBL/GenBank/DDBJ databases">
        <title>Genomic analysis of 38 Legionella species identifies large and diverse effector repertoires.</title>
        <authorList>
            <person name="Burstein D."/>
            <person name="Amaro F."/>
            <person name="Zusman T."/>
            <person name="Lifshitz Z."/>
            <person name="Cohen O."/>
            <person name="Gilbert J.A."/>
            <person name="Pupko T."/>
            <person name="Shuman H.A."/>
            <person name="Segal G."/>
        </authorList>
    </citation>
    <scope>NUCLEOTIDE SEQUENCE [LARGE SCALE GENOMIC DNA]</scope>
    <source>
        <strain evidence="2 3">ATCC 49508</strain>
    </source>
</reference>